<feature type="transmembrane region" description="Helical" evidence="1">
    <location>
        <begin position="145"/>
        <end position="169"/>
    </location>
</feature>
<evidence type="ECO:0000313" key="6">
    <source>
        <dbReference type="WBParaSite" id="DME_0000143701-mRNA-1"/>
    </source>
</evidence>
<feature type="transmembrane region" description="Helical" evidence="1">
    <location>
        <begin position="45"/>
        <end position="65"/>
    </location>
</feature>
<dbReference type="Pfam" id="PF01757">
    <property type="entry name" value="Acyl_transf_3"/>
    <property type="match status" value="1"/>
</dbReference>
<name>A0A158Q316_DRAME</name>
<dbReference type="Proteomes" id="UP000038040">
    <property type="component" value="Unplaced"/>
</dbReference>
<dbReference type="InterPro" id="IPR050879">
    <property type="entry name" value="Acyltransferase_3"/>
</dbReference>
<dbReference type="PANTHER" id="PTHR23028">
    <property type="entry name" value="ACETYLTRANSFERASE"/>
    <property type="match status" value="1"/>
</dbReference>
<accession>A0A158Q316</accession>
<keyword evidence="1" id="KW-0472">Membrane</keyword>
<dbReference type="InterPro" id="IPR002656">
    <property type="entry name" value="Acyl_transf_3_dom"/>
</dbReference>
<feature type="transmembrane region" description="Helical" evidence="1">
    <location>
        <begin position="279"/>
        <end position="301"/>
    </location>
</feature>
<gene>
    <name evidence="3" type="ORF">DME_LOCUS5797</name>
</gene>
<evidence type="ECO:0000259" key="2">
    <source>
        <dbReference type="Pfam" id="PF01757"/>
    </source>
</evidence>
<dbReference type="EMBL" id="UYYG01001153">
    <property type="protein sequence ID" value="VDN55824.1"/>
    <property type="molecule type" value="Genomic_DNA"/>
</dbReference>
<organism evidence="4 6">
    <name type="scientific">Dracunculus medinensis</name>
    <name type="common">Guinea worm</name>
    <dbReference type="NCBI Taxonomy" id="318479"/>
    <lineage>
        <taxon>Eukaryota</taxon>
        <taxon>Metazoa</taxon>
        <taxon>Ecdysozoa</taxon>
        <taxon>Nematoda</taxon>
        <taxon>Chromadorea</taxon>
        <taxon>Rhabditida</taxon>
        <taxon>Spirurina</taxon>
        <taxon>Dracunculoidea</taxon>
        <taxon>Dracunculidae</taxon>
        <taxon>Dracunculus</taxon>
    </lineage>
</organism>
<protein>
    <submittedName>
        <fullName evidence="6">Acyl_transf_3 domain-containing protein</fullName>
    </submittedName>
</protein>
<dbReference type="AlphaFoldDB" id="A0A158Q316"/>
<feature type="transmembrane region" description="Helical" evidence="1">
    <location>
        <begin position="225"/>
        <end position="244"/>
    </location>
</feature>
<reference evidence="3 5" key="2">
    <citation type="submission" date="2018-11" db="EMBL/GenBank/DDBJ databases">
        <authorList>
            <consortium name="Pathogen Informatics"/>
        </authorList>
    </citation>
    <scope>NUCLEOTIDE SEQUENCE [LARGE SCALE GENOMIC DNA]</scope>
</reference>
<reference evidence="6" key="1">
    <citation type="submission" date="2016-04" db="UniProtKB">
        <authorList>
            <consortium name="WormBaseParasite"/>
        </authorList>
    </citation>
    <scope>IDENTIFICATION</scope>
</reference>
<dbReference type="Proteomes" id="UP000274756">
    <property type="component" value="Unassembled WGS sequence"/>
</dbReference>
<dbReference type="GO" id="GO:0016020">
    <property type="term" value="C:membrane"/>
    <property type="evidence" value="ECO:0007669"/>
    <property type="project" value="TreeGrafter"/>
</dbReference>
<dbReference type="WBParaSite" id="DME_0000143701-mRNA-1">
    <property type="protein sequence ID" value="DME_0000143701-mRNA-1"/>
    <property type="gene ID" value="DME_0000143701"/>
</dbReference>
<feature type="transmembrane region" description="Helical" evidence="1">
    <location>
        <begin position="181"/>
        <end position="203"/>
    </location>
</feature>
<dbReference type="GO" id="GO:0016747">
    <property type="term" value="F:acyltransferase activity, transferring groups other than amino-acyl groups"/>
    <property type="evidence" value="ECO:0007669"/>
    <property type="project" value="InterPro"/>
</dbReference>
<keyword evidence="1" id="KW-0812">Transmembrane</keyword>
<evidence type="ECO:0000256" key="1">
    <source>
        <dbReference type="SAM" id="Phobius"/>
    </source>
</evidence>
<feature type="transmembrane region" description="Helical" evidence="1">
    <location>
        <begin position="21"/>
        <end position="39"/>
    </location>
</feature>
<sequence length="335" mass="39276">QLSYPCEFSPKIEVVKKRDDIQCLRGIAIIYVVLFHISPQIFPNGYIGVDIFFIISGYLITMILNRSKPLSLSVILNYFSKRIRRIFPAYYIMVIIVVFLAHNFLIITDKTALIRDARFAFIFATNIEKWIDEGDYFALGQRYEILLHTWSLAVEVQFYLSAPLFIFLRQYLSYYRSVMSTIFRFWQFFLGMINYICLIQIILNKRLNNFVFLIDEKQDKQETPIVWKMINVLSLLSLSPIFLIKLPQKPYRVVASLATTILIIGKWRCFTDNTSINSILIFIGNISYSAYLIHWPVIVFIKHNNDSNLLNYYGKLLINFNLLFTKLDLVPLAMG</sequence>
<dbReference type="PANTHER" id="PTHR23028:SF53">
    <property type="entry name" value="ACYL_TRANSF_3 DOMAIN-CONTAINING PROTEIN"/>
    <property type="match status" value="1"/>
</dbReference>
<feature type="domain" description="Acyltransferase 3" evidence="2">
    <location>
        <begin position="20"/>
        <end position="311"/>
    </location>
</feature>
<dbReference type="OrthoDB" id="92766at2759"/>
<dbReference type="GO" id="GO:0000271">
    <property type="term" value="P:polysaccharide biosynthetic process"/>
    <property type="evidence" value="ECO:0007669"/>
    <property type="project" value="TreeGrafter"/>
</dbReference>
<dbReference type="STRING" id="318479.A0A158Q316"/>
<keyword evidence="1" id="KW-1133">Transmembrane helix</keyword>
<evidence type="ECO:0000313" key="5">
    <source>
        <dbReference type="Proteomes" id="UP000274756"/>
    </source>
</evidence>
<evidence type="ECO:0000313" key="4">
    <source>
        <dbReference type="Proteomes" id="UP000038040"/>
    </source>
</evidence>
<feature type="transmembrane region" description="Helical" evidence="1">
    <location>
        <begin position="86"/>
        <end position="107"/>
    </location>
</feature>
<keyword evidence="5" id="KW-1185">Reference proteome</keyword>
<evidence type="ECO:0000313" key="3">
    <source>
        <dbReference type="EMBL" id="VDN55824.1"/>
    </source>
</evidence>
<proteinExistence type="predicted"/>